<evidence type="ECO:0000259" key="3">
    <source>
        <dbReference type="Pfam" id="PF07969"/>
    </source>
</evidence>
<dbReference type="InterPro" id="IPR011059">
    <property type="entry name" value="Metal-dep_hydrolase_composite"/>
</dbReference>
<dbReference type="SUPFAM" id="SSF51556">
    <property type="entry name" value="Metallo-dependent hydrolases"/>
    <property type="match status" value="1"/>
</dbReference>
<proteinExistence type="predicted"/>
<evidence type="ECO:0000259" key="4">
    <source>
        <dbReference type="Pfam" id="PF12890"/>
    </source>
</evidence>
<dbReference type="NCBIfam" id="TIGR00857">
    <property type="entry name" value="pyrC_multi"/>
    <property type="match status" value="1"/>
</dbReference>
<dbReference type="NCBIfam" id="NF005791">
    <property type="entry name" value="PRK07627.1"/>
    <property type="match status" value="1"/>
</dbReference>
<dbReference type="InterPro" id="IPR024403">
    <property type="entry name" value="DHOase_cat"/>
</dbReference>
<evidence type="ECO:0000313" key="6">
    <source>
        <dbReference type="Proteomes" id="UP000235881"/>
    </source>
</evidence>
<dbReference type="GO" id="GO:0004038">
    <property type="term" value="F:allantoinase activity"/>
    <property type="evidence" value="ECO:0007669"/>
    <property type="project" value="TreeGrafter"/>
</dbReference>
<accession>A0A8E2QD59</accession>
<dbReference type="CDD" id="cd01317">
    <property type="entry name" value="DHOase_IIa"/>
    <property type="match status" value="1"/>
</dbReference>
<dbReference type="NCBIfam" id="NF006838">
    <property type="entry name" value="PRK09357.1-3"/>
    <property type="match status" value="1"/>
</dbReference>
<dbReference type="GO" id="GO:0006221">
    <property type="term" value="P:pyrimidine nucleotide biosynthetic process"/>
    <property type="evidence" value="ECO:0007669"/>
    <property type="project" value="UniProtKB-KW"/>
</dbReference>
<dbReference type="PANTHER" id="PTHR43668">
    <property type="entry name" value="ALLANTOINASE"/>
    <property type="match status" value="1"/>
</dbReference>
<protein>
    <submittedName>
        <fullName evidence="5">Dihydroorotase</fullName>
    </submittedName>
</protein>
<evidence type="ECO:0000256" key="1">
    <source>
        <dbReference type="ARBA" id="ARBA00022833"/>
    </source>
</evidence>
<dbReference type="EMBL" id="POUK01000005">
    <property type="protein sequence ID" value="PNF75825.1"/>
    <property type="molecule type" value="Genomic_DNA"/>
</dbReference>
<sequence>MLTHILGARVIDPVSRRDEVADIYIEAGKIIAIGAQPAGFVAQQSIDANGLIAAPGLVDLSVALREPGYSRKGSIASETLAAAAGGTTTLCCPPLTKPVLDTAAVTELILDRARESGHTKVYPIGALTRNLAGEQLSELVALREAGCVAFGNGLADFASNRNLRRALEYAATFDLTIVLHSQDRDLAEGGLAHEGPAASFLGLSGIPESAETVALARNLLLVEQAGVRAHFSQLTSARGAQMIADAQARGLRVTADVALYQLILTDEALHGFSSLYHVQPPLRSRADRDGLREALKAGVISAIASHHQPHEVDAKLAPFGETEPGISSAEILLPLAMTLVEDGLLDLPTLLARLSSGPAAALRLPAGRLAVGQAADLVLFDPRSSTLVGETWLSKGRNCPFMGHCLPSAVRYTIVDGHISFQG</sequence>
<evidence type="ECO:0000256" key="2">
    <source>
        <dbReference type="ARBA" id="ARBA00022975"/>
    </source>
</evidence>
<dbReference type="GO" id="GO:0006145">
    <property type="term" value="P:purine nucleobase catabolic process"/>
    <property type="evidence" value="ECO:0007669"/>
    <property type="project" value="TreeGrafter"/>
</dbReference>
<dbReference type="Pfam" id="PF07969">
    <property type="entry name" value="Amidohydro_3"/>
    <property type="match status" value="1"/>
</dbReference>
<reference evidence="5 6" key="1">
    <citation type="submission" date="2018-01" db="EMBL/GenBank/DDBJ databases">
        <title>Denitrification phenotypes of diverse strains of Pseudomonas stutzeri.</title>
        <authorList>
            <person name="Milligan D.A."/>
            <person name="Bergaust L."/>
            <person name="Bakken L.R."/>
            <person name="Frostegard A."/>
        </authorList>
    </citation>
    <scope>NUCLEOTIDE SEQUENCE [LARGE SCALE GENOMIC DNA]</scope>
    <source>
        <strain evidence="5 6">DSM 50238</strain>
    </source>
</reference>
<gene>
    <name evidence="5" type="ORF">CXK95_14615</name>
</gene>
<dbReference type="SUPFAM" id="SSF51338">
    <property type="entry name" value="Composite domain of metallo-dependent hydrolases"/>
    <property type="match status" value="1"/>
</dbReference>
<feature type="domain" description="Amidohydrolase 3" evidence="3">
    <location>
        <begin position="341"/>
        <end position="420"/>
    </location>
</feature>
<dbReference type="Proteomes" id="UP000235881">
    <property type="component" value="Unassembled WGS sequence"/>
</dbReference>
<feature type="domain" description="Dihydroorotase catalytic" evidence="4">
    <location>
        <begin position="53"/>
        <end position="236"/>
    </location>
</feature>
<dbReference type="InterPro" id="IPR004722">
    <property type="entry name" value="DHOase"/>
</dbReference>
<dbReference type="GO" id="GO:0046872">
    <property type="term" value="F:metal ion binding"/>
    <property type="evidence" value="ECO:0007669"/>
    <property type="project" value="InterPro"/>
</dbReference>
<keyword evidence="1" id="KW-0862">Zinc</keyword>
<keyword evidence="6" id="KW-1185">Reference proteome</keyword>
<dbReference type="Gene3D" id="2.30.40.10">
    <property type="entry name" value="Urease, subunit C, domain 1"/>
    <property type="match status" value="1"/>
</dbReference>
<comment type="caution">
    <text evidence="5">The sequence shown here is derived from an EMBL/GenBank/DDBJ whole genome shotgun (WGS) entry which is preliminary data.</text>
</comment>
<organism evidence="5 6">
    <name type="scientific">Stutzerimonas degradans</name>
    <dbReference type="NCBI Taxonomy" id="2968968"/>
    <lineage>
        <taxon>Bacteria</taxon>
        <taxon>Pseudomonadati</taxon>
        <taxon>Pseudomonadota</taxon>
        <taxon>Gammaproteobacteria</taxon>
        <taxon>Pseudomonadales</taxon>
        <taxon>Pseudomonadaceae</taxon>
        <taxon>Stutzerimonas</taxon>
    </lineage>
</organism>
<dbReference type="InterPro" id="IPR032466">
    <property type="entry name" value="Metal_Hydrolase"/>
</dbReference>
<dbReference type="InterPro" id="IPR013108">
    <property type="entry name" value="Amidohydro_3"/>
</dbReference>
<dbReference type="GO" id="GO:0004151">
    <property type="term" value="F:dihydroorotase activity"/>
    <property type="evidence" value="ECO:0007669"/>
    <property type="project" value="InterPro"/>
</dbReference>
<keyword evidence="2" id="KW-0665">Pyrimidine biosynthesis</keyword>
<evidence type="ECO:0000313" key="5">
    <source>
        <dbReference type="EMBL" id="PNF75825.1"/>
    </source>
</evidence>
<dbReference type="AlphaFoldDB" id="A0A8E2QD59"/>
<name>A0A8E2QD59_9GAMM</name>
<dbReference type="InterPro" id="IPR050138">
    <property type="entry name" value="DHOase/Allantoinase_Hydrolase"/>
</dbReference>
<dbReference type="Pfam" id="PF12890">
    <property type="entry name" value="DHOase"/>
    <property type="match status" value="1"/>
</dbReference>
<dbReference type="GO" id="GO:0005737">
    <property type="term" value="C:cytoplasm"/>
    <property type="evidence" value="ECO:0007669"/>
    <property type="project" value="TreeGrafter"/>
</dbReference>
<dbReference type="RefSeq" id="WP_102829095.1">
    <property type="nucleotide sequence ID" value="NZ_CP065721.1"/>
</dbReference>
<dbReference type="PANTHER" id="PTHR43668:SF2">
    <property type="entry name" value="ALLANTOINASE"/>
    <property type="match status" value="1"/>
</dbReference>
<dbReference type="Gene3D" id="3.20.20.140">
    <property type="entry name" value="Metal-dependent hydrolases"/>
    <property type="match status" value="1"/>
</dbReference>